<name>Q24ZE2_DESHY</name>
<dbReference type="KEGG" id="dsy:DSY0811"/>
<gene>
    <name evidence="1" type="ordered locus">DSY0811</name>
</gene>
<dbReference type="HOGENOM" id="CLU_899341_0_0_9"/>
<keyword evidence="2" id="KW-1185">Reference proteome</keyword>
<reference evidence="1 2" key="1">
    <citation type="journal article" date="2006" name="J. Bacteriol.">
        <title>Complete genome sequence of the dehalorespiring bacterium Desulfitobacterium hafniense Y51 and comparison with Dehalococcoides ethenogenes 195.</title>
        <authorList>
            <person name="Nonaka H."/>
            <person name="Keresztes G."/>
            <person name="Shinoda Y."/>
            <person name="Ikenaga Y."/>
            <person name="Abe M."/>
            <person name="Naito K."/>
            <person name="Inatomi K."/>
            <person name="Furukawa K."/>
            <person name="Inui M."/>
            <person name="Yukawa H."/>
        </authorList>
    </citation>
    <scope>NUCLEOTIDE SEQUENCE [LARGE SCALE GENOMIC DNA]</scope>
    <source>
        <strain evidence="1 2">Y51</strain>
    </source>
</reference>
<dbReference type="AlphaFoldDB" id="Q24ZE2"/>
<sequence length="309" mass="35357">MPIPMKPSEIEELLQEFGSVSWKSFDSQQGEEGFFLLKVNPLPPLEELQLVVADICVEGVPVCVNKGKVYHSNSCNRHDHALDDVIEEALNRLKEETFLIAVHPNTYKPFLHSLLPYGGKPLAIPFNPVISYMNFPDHPHLNMGNNEALLPGIPLAIPDTICFTAEPNSGLGDTLKDRLLYTFDQLTIWLLRHQIWVATREITGHGKWIGPHEGQLEAEDFLQRLNPQGSCRCGNKKPYNFCHLKEDLKAFQSKHGFLHPIVIENYLQYKPLWRQQVFKTFRKINPWVDNVLKPQIELYEMLNSLSVGI</sequence>
<evidence type="ECO:0000313" key="1">
    <source>
        <dbReference type="EMBL" id="BAE82600.1"/>
    </source>
</evidence>
<dbReference type="Proteomes" id="UP000001946">
    <property type="component" value="Chromosome"/>
</dbReference>
<organism evidence="1 2">
    <name type="scientific">Desulfitobacterium hafniense (strain Y51)</name>
    <dbReference type="NCBI Taxonomy" id="138119"/>
    <lineage>
        <taxon>Bacteria</taxon>
        <taxon>Bacillati</taxon>
        <taxon>Bacillota</taxon>
        <taxon>Clostridia</taxon>
        <taxon>Eubacteriales</taxon>
        <taxon>Desulfitobacteriaceae</taxon>
        <taxon>Desulfitobacterium</taxon>
    </lineage>
</organism>
<accession>Q24ZE2</accession>
<protein>
    <submittedName>
        <fullName evidence="1">Uncharacterized protein</fullName>
    </submittedName>
</protein>
<evidence type="ECO:0000313" key="2">
    <source>
        <dbReference type="Proteomes" id="UP000001946"/>
    </source>
</evidence>
<proteinExistence type="predicted"/>
<dbReference type="EMBL" id="AP008230">
    <property type="protein sequence ID" value="BAE82600.1"/>
    <property type="molecule type" value="Genomic_DNA"/>
</dbReference>